<accession>X6M6S2</accession>
<organism evidence="2 3">
    <name type="scientific">Reticulomyxa filosa</name>
    <dbReference type="NCBI Taxonomy" id="46433"/>
    <lineage>
        <taxon>Eukaryota</taxon>
        <taxon>Sar</taxon>
        <taxon>Rhizaria</taxon>
        <taxon>Retaria</taxon>
        <taxon>Foraminifera</taxon>
        <taxon>Monothalamids</taxon>
        <taxon>Reticulomyxidae</taxon>
        <taxon>Reticulomyxa</taxon>
    </lineage>
</organism>
<keyword evidence="1" id="KW-1133">Transmembrane helix</keyword>
<comment type="caution">
    <text evidence="2">The sequence shown here is derived from an EMBL/GenBank/DDBJ whole genome shotgun (WGS) entry which is preliminary data.</text>
</comment>
<evidence type="ECO:0000313" key="2">
    <source>
        <dbReference type="EMBL" id="ETO09614.1"/>
    </source>
</evidence>
<evidence type="ECO:0000313" key="3">
    <source>
        <dbReference type="Proteomes" id="UP000023152"/>
    </source>
</evidence>
<feature type="transmembrane region" description="Helical" evidence="1">
    <location>
        <begin position="173"/>
        <end position="196"/>
    </location>
</feature>
<dbReference type="EMBL" id="ASPP01023977">
    <property type="protein sequence ID" value="ETO09614.1"/>
    <property type="molecule type" value="Genomic_DNA"/>
</dbReference>
<evidence type="ECO:0000256" key="1">
    <source>
        <dbReference type="SAM" id="Phobius"/>
    </source>
</evidence>
<feature type="transmembrane region" description="Helical" evidence="1">
    <location>
        <begin position="20"/>
        <end position="37"/>
    </location>
</feature>
<dbReference type="Proteomes" id="UP000023152">
    <property type="component" value="Unassembled WGS sequence"/>
</dbReference>
<keyword evidence="1" id="KW-0812">Transmembrane</keyword>
<proteinExistence type="predicted"/>
<keyword evidence="1" id="KW-0472">Membrane</keyword>
<name>X6M6S2_RETFI</name>
<sequence>MTILSLEEVCQFVIEESLNFLVGFFIYLCCSIFMMISENKLCQNERIEICGFHCCVEVSNNDRHAFFSIFVISQHPRSSCRNGIGALTIKDVLGKYMTFIGPNYVIEADDTFLFTADASCHSIRLNILLYRQICVLADLSPNISNFFFFFFFFGNKNEDVDISNVGMKFRSLFLKAKICLHGLSLPFFHFFLTFVYGKTTSLDMSINNKTKTFKTTTKETKIIIHH</sequence>
<gene>
    <name evidence="2" type="ORF">RFI_27764</name>
</gene>
<protein>
    <submittedName>
        <fullName evidence="2">Uncharacterized protein</fullName>
    </submittedName>
</protein>
<reference evidence="2 3" key="1">
    <citation type="journal article" date="2013" name="Curr. Biol.">
        <title>The Genome of the Foraminiferan Reticulomyxa filosa.</title>
        <authorList>
            <person name="Glockner G."/>
            <person name="Hulsmann N."/>
            <person name="Schleicher M."/>
            <person name="Noegel A.A."/>
            <person name="Eichinger L."/>
            <person name="Gallinger C."/>
            <person name="Pawlowski J."/>
            <person name="Sierra R."/>
            <person name="Euteneuer U."/>
            <person name="Pillet L."/>
            <person name="Moustafa A."/>
            <person name="Platzer M."/>
            <person name="Groth M."/>
            <person name="Szafranski K."/>
            <person name="Schliwa M."/>
        </authorList>
    </citation>
    <scope>NUCLEOTIDE SEQUENCE [LARGE SCALE GENOMIC DNA]</scope>
</reference>
<keyword evidence="3" id="KW-1185">Reference proteome</keyword>
<dbReference type="AlphaFoldDB" id="X6M6S2"/>